<dbReference type="Pfam" id="PF00012">
    <property type="entry name" value="HSP70"/>
    <property type="match status" value="1"/>
</dbReference>
<evidence type="ECO:0000256" key="5">
    <source>
        <dbReference type="HAMAP-Rule" id="MF_00679"/>
    </source>
</evidence>
<dbReference type="PANTHER" id="PTHR19375">
    <property type="entry name" value="HEAT SHOCK PROTEIN 70KDA"/>
    <property type="match status" value="1"/>
</dbReference>
<evidence type="ECO:0000313" key="7">
    <source>
        <dbReference type="EMBL" id="QQP86392.1"/>
    </source>
</evidence>
<dbReference type="InterPro" id="IPR043129">
    <property type="entry name" value="ATPase_NBD"/>
</dbReference>
<dbReference type="InterPro" id="IPR013126">
    <property type="entry name" value="Hsp_70_fam"/>
</dbReference>
<dbReference type="FunFam" id="3.30.420.40:FF:000046">
    <property type="entry name" value="Chaperone protein HscA"/>
    <property type="match status" value="1"/>
</dbReference>
<dbReference type="Proteomes" id="UP000595278">
    <property type="component" value="Chromosome"/>
</dbReference>
<evidence type="ECO:0000256" key="1">
    <source>
        <dbReference type="ARBA" id="ARBA00007381"/>
    </source>
</evidence>
<reference evidence="7 8" key="1">
    <citation type="submission" date="2021-01" db="EMBL/GenBank/DDBJ databases">
        <title>Entomomonas sp. F2A isolated from a house cricket (Acheta domesticus).</title>
        <authorList>
            <person name="Spergser J."/>
            <person name="Busse H.-J."/>
        </authorList>
    </citation>
    <scope>NUCLEOTIDE SEQUENCE [LARGE SCALE GENOMIC DNA]</scope>
    <source>
        <strain evidence="7 8">F2A</strain>
    </source>
</reference>
<dbReference type="NCBIfam" id="TIGR01991">
    <property type="entry name" value="HscA"/>
    <property type="match status" value="1"/>
</dbReference>
<gene>
    <name evidence="5 7" type="primary">hscA</name>
    <name evidence="7" type="ORF">JHT90_03885</name>
</gene>
<dbReference type="KEGG" id="eaz:JHT90_03885"/>
<dbReference type="GO" id="GO:0051082">
    <property type="term" value="F:unfolded protein binding"/>
    <property type="evidence" value="ECO:0007669"/>
    <property type="project" value="InterPro"/>
</dbReference>
<dbReference type="InterPro" id="IPR029048">
    <property type="entry name" value="HSP70_C_sf"/>
</dbReference>
<evidence type="ECO:0000256" key="3">
    <source>
        <dbReference type="ARBA" id="ARBA00022840"/>
    </source>
</evidence>
<dbReference type="PROSITE" id="PS00297">
    <property type="entry name" value="HSP70_1"/>
    <property type="match status" value="1"/>
</dbReference>
<dbReference type="InterPro" id="IPR029047">
    <property type="entry name" value="HSP70_peptide-bd_sf"/>
</dbReference>
<proteinExistence type="inferred from homology"/>
<dbReference type="CDD" id="cd10236">
    <property type="entry name" value="ASKHA_NBD_HSP70_HscA"/>
    <property type="match status" value="1"/>
</dbReference>
<dbReference type="NCBIfam" id="NF003520">
    <property type="entry name" value="PRK05183.1"/>
    <property type="match status" value="1"/>
</dbReference>
<keyword evidence="4 5" id="KW-0143">Chaperone</keyword>
<name>A0A974RXQ6_9GAMM</name>
<dbReference type="PROSITE" id="PS00329">
    <property type="entry name" value="HSP70_2"/>
    <property type="match status" value="1"/>
</dbReference>
<dbReference type="FunFam" id="2.60.34.10:FF:000005">
    <property type="entry name" value="Chaperone protein HscA homolog"/>
    <property type="match status" value="1"/>
</dbReference>
<dbReference type="InterPro" id="IPR018181">
    <property type="entry name" value="Heat_shock_70_CS"/>
</dbReference>
<dbReference type="SUPFAM" id="SSF100920">
    <property type="entry name" value="Heat shock protein 70kD (HSP70), peptide-binding domain"/>
    <property type="match status" value="1"/>
</dbReference>
<dbReference type="PRINTS" id="PR00301">
    <property type="entry name" value="HEATSHOCK70"/>
</dbReference>
<sequence>MSLLQIAEPGQSPKPHQKKLAVGIDLGTTNSLVASVLSGIPTALKDLENNVILPSVVHYLPNQIEVGKTAQAAATKDPLNTIASVKRLMGRGINDVKQLGDQLPYRFTQGESNMPFIETVQGSKSPVEISAEILKALKHRAEQSLGGSLVGAVITVPAYFDDGQRQATKDAARLAGLTVLRLLNEPTAAAVAYGLDKQAEGIIAIYDLGGGTFDISILRLAKGVFEVLSTGGDSSLGGDDFDHLIADWIITEANLSNDLSPAEQKVLLKIACTAKESLTENQQTTVSYKNWQSSFTREQFNNLIAPLVERTLKACRRAVRDADISLDDISNVVMVGGSTRVPLVREQVGELFGTQPLTDIDPDQVVALGAAVQADALVGNRNDDDQLLLLDVIPLSLGLETMGGLMEKVIPRNTTIPVARAQDFTTYKDGQTAMMIHVLQGERELVADCRSLARFELRGFPPMVAGAAKIRVTFQVDADGLLAVSAQELTSGAHAAIQVKPSYGLTDGEIARMLQDSFEYAENDKKQRSLREAQVEANQLVEITEAALLADGKELLNPTEYQEITKHVAELKKVVDTNDLLTIDKYTQKLSTATDSFAAKRMNATVKQALTGRSLNEIDSE</sequence>
<dbReference type="RefSeq" id="WP_201094380.1">
    <property type="nucleotide sequence ID" value="NZ_CP067393.1"/>
</dbReference>
<dbReference type="GO" id="GO:0140662">
    <property type="term" value="F:ATP-dependent protein folding chaperone"/>
    <property type="evidence" value="ECO:0007669"/>
    <property type="project" value="InterPro"/>
</dbReference>
<keyword evidence="2 5" id="KW-0547">Nucleotide-binding</keyword>
<dbReference type="HAMAP" id="MF_00679">
    <property type="entry name" value="HscA"/>
    <property type="match status" value="1"/>
</dbReference>
<dbReference type="InterPro" id="IPR010236">
    <property type="entry name" value="ISC_FeS_clus_asmbl_HscA"/>
</dbReference>
<dbReference type="PROSITE" id="PS01036">
    <property type="entry name" value="HSP70_3"/>
    <property type="match status" value="1"/>
</dbReference>
<comment type="similarity">
    <text evidence="1 5 6">Belongs to the heat shock protein 70 family.</text>
</comment>
<dbReference type="GO" id="GO:0016226">
    <property type="term" value="P:iron-sulfur cluster assembly"/>
    <property type="evidence" value="ECO:0007669"/>
    <property type="project" value="InterPro"/>
</dbReference>
<evidence type="ECO:0000256" key="4">
    <source>
        <dbReference type="ARBA" id="ARBA00023186"/>
    </source>
</evidence>
<evidence type="ECO:0000313" key="8">
    <source>
        <dbReference type="Proteomes" id="UP000595278"/>
    </source>
</evidence>
<dbReference type="Gene3D" id="2.60.34.10">
    <property type="entry name" value="Substrate Binding Domain Of DNAk, Chain A, domain 1"/>
    <property type="match status" value="1"/>
</dbReference>
<dbReference type="Gene3D" id="1.20.1270.10">
    <property type="match status" value="1"/>
</dbReference>
<organism evidence="7 8">
    <name type="scientific">Entomomonas asaccharolytica</name>
    <dbReference type="NCBI Taxonomy" id="2785331"/>
    <lineage>
        <taxon>Bacteria</taxon>
        <taxon>Pseudomonadati</taxon>
        <taxon>Pseudomonadota</taxon>
        <taxon>Gammaproteobacteria</taxon>
        <taxon>Pseudomonadales</taxon>
        <taxon>Pseudomonadaceae</taxon>
        <taxon>Entomomonas</taxon>
    </lineage>
</organism>
<dbReference type="InterPro" id="IPR042039">
    <property type="entry name" value="HscA_NBD"/>
</dbReference>
<dbReference type="EMBL" id="CP067393">
    <property type="protein sequence ID" value="QQP86392.1"/>
    <property type="molecule type" value="Genomic_DNA"/>
</dbReference>
<dbReference type="Gene3D" id="3.90.640.10">
    <property type="entry name" value="Actin, Chain A, domain 4"/>
    <property type="match status" value="1"/>
</dbReference>
<dbReference type="SUPFAM" id="SSF53067">
    <property type="entry name" value="Actin-like ATPase domain"/>
    <property type="match status" value="2"/>
</dbReference>
<dbReference type="SUPFAM" id="SSF100934">
    <property type="entry name" value="Heat shock protein 70kD (HSP70), C-terminal subdomain"/>
    <property type="match status" value="1"/>
</dbReference>
<dbReference type="Gene3D" id="3.30.420.40">
    <property type="match status" value="2"/>
</dbReference>
<keyword evidence="8" id="KW-1185">Reference proteome</keyword>
<evidence type="ECO:0000256" key="2">
    <source>
        <dbReference type="ARBA" id="ARBA00022741"/>
    </source>
</evidence>
<protein>
    <recommendedName>
        <fullName evidence="5">Chaperone protein HscA homolog</fullName>
    </recommendedName>
</protein>
<accession>A0A974RXQ6</accession>
<dbReference type="GO" id="GO:0005524">
    <property type="term" value="F:ATP binding"/>
    <property type="evidence" value="ECO:0007669"/>
    <property type="project" value="UniProtKB-KW"/>
</dbReference>
<keyword evidence="3 5" id="KW-0067">ATP-binding</keyword>
<dbReference type="AlphaFoldDB" id="A0A974RXQ6"/>
<comment type="function">
    <text evidence="5">Chaperone involved in the maturation of iron-sulfur cluster-containing proteins. Has a low intrinsic ATPase activity which is markedly stimulated by HscB.</text>
</comment>
<dbReference type="GO" id="GO:0016887">
    <property type="term" value="F:ATP hydrolysis activity"/>
    <property type="evidence" value="ECO:0007669"/>
    <property type="project" value="UniProtKB-UniRule"/>
</dbReference>
<evidence type="ECO:0000256" key="6">
    <source>
        <dbReference type="RuleBase" id="RU003322"/>
    </source>
</evidence>